<dbReference type="GO" id="GO:0009507">
    <property type="term" value="C:chloroplast"/>
    <property type="evidence" value="ECO:0007669"/>
    <property type="project" value="TreeGrafter"/>
</dbReference>
<dbReference type="Proteomes" id="UP000585474">
    <property type="component" value="Unassembled WGS sequence"/>
</dbReference>
<dbReference type="Pfam" id="PF13041">
    <property type="entry name" value="PPR_2"/>
    <property type="match status" value="2"/>
</dbReference>
<dbReference type="GO" id="GO:0010019">
    <property type="term" value="P:chloroplast-nucleus signaling pathway"/>
    <property type="evidence" value="ECO:0007669"/>
    <property type="project" value="TreeGrafter"/>
</dbReference>
<dbReference type="OrthoDB" id="185373at2759"/>
<proteinExistence type="inferred from homology"/>
<dbReference type="InterPro" id="IPR011990">
    <property type="entry name" value="TPR-like_helical_dom_sf"/>
</dbReference>
<dbReference type="PANTHER" id="PTHR47936:SF5">
    <property type="entry name" value="PENTACOTRIPEPTIDE-REPEAT REGION OF PRORP DOMAIN-CONTAINING PROTEIN"/>
    <property type="match status" value="1"/>
</dbReference>
<organism evidence="4 5">
    <name type="scientific">Actinidia rufa</name>
    <dbReference type="NCBI Taxonomy" id="165716"/>
    <lineage>
        <taxon>Eukaryota</taxon>
        <taxon>Viridiplantae</taxon>
        <taxon>Streptophyta</taxon>
        <taxon>Embryophyta</taxon>
        <taxon>Tracheophyta</taxon>
        <taxon>Spermatophyta</taxon>
        <taxon>Magnoliopsida</taxon>
        <taxon>eudicotyledons</taxon>
        <taxon>Gunneridae</taxon>
        <taxon>Pentapetalae</taxon>
        <taxon>asterids</taxon>
        <taxon>Ericales</taxon>
        <taxon>Actinidiaceae</taxon>
        <taxon>Actinidia</taxon>
    </lineage>
</organism>
<evidence type="ECO:0000313" key="4">
    <source>
        <dbReference type="EMBL" id="GFZ03167.1"/>
    </source>
</evidence>
<feature type="repeat" description="PPR" evidence="3">
    <location>
        <begin position="161"/>
        <end position="191"/>
    </location>
</feature>
<evidence type="ECO:0000256" key="3">
    <source>
        <dbReference type="PROSITE-ProRule" id="PRU00708"/>
    </source>
</evidence>
<dbReference type="SUPFAM" id="SSF81901">
    <property type="entry name" value="HCP-like"/>
    <property type="match status" value="1"/>
</dbReference>
<dbReference type="NCBIfam" id="TIGR00756">
    <property type="entry name" value="PPR"/>
    <property type="match status" value="5"/>
</dbReference>
<dbReference type="EMBL" id="BJWL01000015">
    <property type="protein sequence ID" value="GFZ03167.1"/>
    <property type="molecule type" value="Genomic_DNA"/>
</dbReference>
<reference evidence="4 5" key="1">
    <citation type="submission" date="2019-07" db="EMBL/GenBank/DDBJ databases">
        <title>De Novo Assembly of kiwifruit Actinidia rufa.</title>
        <authorList>
            <person name="Sugita-Konishi S."/>
            <person name="Sato K."/>
            <person name="Mori E."/>
            <person name="Abe Y."/>
            <person name="Kisaki G."/>
            <person name="Hamano K."/>
            <person name="Suezawa K."/>
            <person name="Otani M."/>
            <person name="Fukuda T."/>
            <person name="Manabe T."/>
            <person name="Gomi K."/>
            <person name="Tabuchi M."/>
            <person name="Akimitsu K."/>
            <person name="Kataoka I."/>
        </authorList>
    </citation>
    <scope>NUCLEOTIDE SEQUENCE [LARGE SCALE GENOMIC DNA]</scope>
    <source>
        <strain evidence="5">cv. Fuchu</strain>
    </source>
</reference>
<comment type="similarity">
    <text evidence="1">Belongs to the PPR family. P subfamily.</text>
</comment>
<feature type="repeat" description="PPR" evidence="3">
    <location>
        <begin position="91"/>
        <end position="125"/>
    </location>
</feature>
<keyword evidence="5" id="KW-1185">Reference proteome</keyword>
<evidence type="ECO:0000256" key="1">
    <source>
        <dbReference type="ARBA" id="ARBA00007626"/>
    </source>
</evidence>
<keyword evidence="2" id="KW-0677">Repeat</keyword>
<feature type="repeat" description="PPR" evidence="3">
    <location>
        <begin position="126"/>
        <end position="160"/>
    </location>
</feature>
<dbReference type="Pfam" id="PF01535">
    <property type="entry name" value="PPR"/>
    <property type="match status" value="2"/>
</dbReference>
<comment type="caution">
    <text evidence="4">The sequence shown here is derived from an EMBL/GenBank/DDBJ whole genome shotgun (WGS) entry which is preliminary data.</text>
</comment>
<feature type="repeat" description="PPR" evidence="3">
    <location>
        <begin position="56"/>
        <end position="90"/>
    </location>
</feature>
<dbReference type="InterPro" id="IPR002885">
    <property type="entry name" value="PPR_rpt"/>
</dbReference>
<dbReference type="AlphaFoldDB" id="A0A7J0FXG3"/>
<dbReference type="PANTHER" id="PTHR47936">
    <property type="entry name" value="PPR_LONG DOMAIN-CONTAINING PROTEIN"/>
    <property type="match status" value="1"/>
</dbReference>
<evidence type="ECO:0000313" key="5">
    <source>
        <dbReference type="Proteomes" id="UP000585474"/>
    </source>
</evidence>
<dbReference type="GO" id="GO:0031930">
    <property type="term" value="P:mitochondria-nucleus signaling pathway"/>
    <property type="evidence" value="ECO:0007669"/>
    <property type="project" value="TreeGrafter"/>
</dbReference>
<evidence type="ECO:0000256" key="2">
    <source>
        <dbReference type="ARBA" id="ARBA00022737"/>
    </source>
</evidence>
<gene>
    <name evidence="4" type="ORF">Acr_15g0017750</name>
</gene>
<accession>A0A7J0FXG3</accession>
<protein>
    <submittedName>
        <fullName evidence="4">Tetratricopeptide repeat (TPR)-like superfamily protein</fullName>
    </submittedName>
</protein>
<sequence>MVDHAHKLFDEMPQLNCERTVMSFNALLSACVNSREFDKMGELLSEVGEKYSIKPDRVSCNTVIKAFCEMGSLDSAYSVIDEMEKNGFQPDLITFNTLLDGFYRNERFSEAEKVWALMEDKNVVPNVISYNPKLRALVADNRISEAIELIEEMGSKGVNPDAYSFNALIKGFCDGGNLEEAKKWYDEMEKKNDCKPLQGTFTLLGSLACEKGDFDFALELCKKAINQRCRVNLLMMQLVVDGLVKESKMEEAKELVELGKSNGYFRYKLEIPSNV</sequence>
<dbReference type="PROSITE" id="PS51375">
    <property type="entry name" value="PPR"/>
    <property type="match status" value="4"/>
</dbReference>
<dbReference type="Gene3D" id="1.25.40.10">
    <property type="entry name" value="Tetratricopeptide repeat domain"/>
    <property type="match status" value="3"/>
</dbReference>
<name>A0A7J0FXG3_9ERIC</name>
<dbReference type="PROSITE" id="PS51257">
    <property type="entry name" value="PROKAR_LIPOPROTEIN"/>
    <property type="match status" value="1"/>
</dbReference>